<reference evidence="1" key="1">
    <citation type="journal article" date="2020" name="mSystems">
        <title>Genome- and Community-Level Interaction Insights into Carbon Utilization and Element Cycling Functions of Hydrothermarchaeota in Hydrothermal Sediment.</title>
        <authorList>
            <person name="Zhou Z."/>
            <person name="Liu Y."/>
            <person name="Xu W."/>
            <person name="Pan J."/>
            <person name="Luo Z.H."/>
            <person name="Li M."/>
        </authorList>
    </citation>
    <scope>NUCLEOTIDE SEQUENCE [LARGE SCALE GENOMIC DNA]</scope>
    <source>
        <strain evidence="1">SpSt-757</strain>
    </source>
</reference>
<sequence>MKKENWEKRLERIIRGMNLVDTGGQYGRYDEEAISTMKSFIRKLLRQEKAKDRQKFIESLKKNFIDGEDGRIYKKDKLGSLASLKDILNQLKDEK</sequence>
<accession>A0A7V3JAB9</accession>
<gene>
    <name evidence="1" type="ORF">ENV41_03775</name>
</gene>
<comment type="caution">
    <text evidence="1">The sequence shown here is derived from an EMBL/GenBank/DDBJ whole genome shotgun (WGS) entry which is preliminary data.</text>
</comment>
<evidence type="ECO:0000313" key="1">
    <source>
        <dbReference type="EMBL" id="HFZ09230.1"/>
    </source>
</evidence>
<organism evidence="1">
    <name type="scientific">candidate division CPR3 bacterium</name>
    <dbReference type="NCBI Taxonomy" id="2268181"/>
    <lineage>
        <taxon>Bacteria</taxon>
        <taxon>Bacteria division CPR3</taxon>
    </lineage>
</organism>
<proteinExistence type="predicted"/>
<name>A0A7V3JAB9_UNCC3</name>
<protein>
    <submittedName>
        <fullName evidence="1">Uncharacterized protein</fullName>
    </submittedName>
</protein>
<dbReference type="AlphaFoldDB" id="A0A7V3JAB9"/>
<dbReference type="EMBL" id="DTGG01000121">
    <property type="protein sequence ID" value="HFZ09230.1"/>
    <property type="molecule type" value="Genomic_DNA"/>
</dbReference>